<dbReference type="GO" id="GO:0003723">
    <property type="term" value="F:RNA binding"/>
    <property type="evidence" value="ECO:0007669"/>
    <property type="project" value="UniProtKB-KW"/>
</dbReference>
<name>B3EIY6_CHLPB</name>
<evidence type="ECO:0000256" key="5">
    <source>
        <dbReference type="ARBA" id="ARBA00022801"/>
    </source>
</evidence>
<accession>B3EIY6</accession>
<keyword evidence="4" id="KW-0255">Endonuclease</keyword>
<dbReference type="Pfam" id="PF03787">
    <property type="entry name" value="RAMPs"/>
    <property type="match status" value="1"/>
</dbReference>
<dbReference type="AlphaFoldDB" id="B3EIY6"/>
<dbReference type="eggNOG" id="COG1337">
    <property type="taxonomic scope" value="Bacteria"/>
</dbReference>
<dbReference type="GO" id="GO:0004519">
    <property type="term" value="F:endonuclease activity"/>
    <property type="evidence" value="ECO:0007669"/>
    <property type="project" value="UniProtKB-KW"/>
</dbReference>
<evidence type="ECO:0000256" key="6">
    <source>
        <dbReference type="ARBA" id="ARBA00022884"/>
    </source>
</evidence>
<evidence type="ECO:0000256" key="4">
    <source>
        <dbReference type="ARBA" id="ARBA00022759"/>
    </source>
</evidence>
<dbReference type="InterPro" id="IPR013412">
    <property type="entry name" value="CRISPR-assoc_RAMP_Csm3"/>
</dbReference>
<evidence type="ECO:0000256" key="1">
    <source>
        <dbReference type="ARBA" id="ARBA00006342"/>
    </source>
</evidence>
<protein>
    <recommendedName>
        <fullName evidence="2">CRISPR system Cms endoribonuclease Csm3</fullName>
    </recommendedName>
    <alternativeName>
        <fullName evidence="8">CRISPR type III A-associated RAMP protein Csm3</fullName>
    </alternativeName>
</protein>
<keyword evidence="7" id="KW-0051">Antiviral defense</keyword>
<dbReference type="EMBL" id="CP001101">
    <property type="protein sequence ID" value="ACE04186.1"/>
    <property type="molecule type" value="Genomic_DNA"/>
</dbReference>
<evidence type="ECO:0000256" key="3">
    <source>
        <dbReference type="ARBA" id="ARBA00022722"/>
    </source>
</evidence>
<dbReference type="NCBIfam" id="TIGR02582">
    <property type="entry name" value="cas7_TM1809"/>
    <property type="match status" value="1"/>
</dbReference>
<comment type="similarity">
    <text evidence="1">Belongs to the CRISPR-associated Csm3 family.</text>
</comment>
<evidence type="ECO:0000313" key="10">
    <source>
        <dbReference type="EMBL" id="ACE04186.1"/>
    </source>
</evidence>
<dbReference type="HOGENOM" id="CLU_067743_0_0_10"/>
<dbReference type="InterPro" id="IPR052216">
    <property type="entry name" value="CRISPR_Csm3_endoribonuclease"/>
</dbReference>
<dbReference type="OrthoDB" id="1063910at2"/>
<evidence type="ECO:0000256" key="7">
    <source>
        <dbReference type="ARBA" id="ARBA00023118"/>
    </source>
</evidence>
<dbReference type="PANTHER" id="PTHR35579:SF3">
    <property type="entry name" value="CRISPR SYSTEM CMS ENDORIBONUCLEASE CSM3"/>
    <property type="match status" value="1"/>
</dbReference>
<keyword evidence="5" id="KW-0378">Hydrolase</keyword>
<dbReference type="STRING" id="331678.Cphamn1_1254"/>
<keyword evidence="6" id="KW-0694">RNA-binding</keyword>
<keyword evidence="3" id="KW-0540">Nuclease</keyword>
<gene>
    <name evidence="10" type="ordered locus">Cphamn1_1254</name>
</gene>
<reference evidence="10" key="1">
    <citation type="submission" date="2008-06" db="EMBL/GenBank/DDBJ databases">
        <title>Complete sequence of Chlorobium phaeobacteroides BS1.</title>
        <authorList>
            <consortium name="US DOE Joint Genome Institute"/>
            <person name="Lucas S."/>
            <person name="Copeland A."/>
            <person name="Lapidus A."/>
            <person name="Glavina del Rio T."/>
            <person name="Dalin E."/>
            <person name="Tice H."/>
            <person name="Bruce D."/>
            <person name="Goodwin L."/>
            <person name="Pitluck S."/>
            <person name="Schmutz J."/>
            <person name="Larimer F."/>
            <person name="Land M."/>
            <person name="Hauser L."/>
            <person name="Kyrpides N."/>
            <person name="Ovchinnikova G."/>
            <person name="Li T."/>
            <person name="Liu Z."/>
            <person name="Zhao F."/>
            <person name="Overmann J."/>
            <person name="Bryant D.A."/>
            <person name="Richardson P."/>
        </authorList>
    </citation>
    <scope>NUCLEOTIDE SEQUENCE [LARGE SCALE GENOMIC DNA]</scope>
    <source>
        <strain evidence="10">BS1</strain>
    </source>
</reference>
<organism evidence="10">
    <name type="scientific">Chlorobium phaeobacteroides (strain BS1)</name>
    <dbReference type="NCBI Taxonomy" id="331678"/>
    <lineage>
        <taxon>Bacteria</taxon>
        <taxon>Pseudomonadati</taxon>
        <taxon>Chlorobiota</taxon>
        <taxon>Chlorobiia</taxon>
        <taxon>Chlorobiales</taxon>
        <taxon>Chlorobiaceae</taxon>
        <taxon>Chlorobium/Pelodictyon group</taxon>
        <taxon>Chlorobium</taxon>
    </lineage>
</organism>
<sequence>MQKLIGKVRLSGRIKAETGLHIGGSKTALDIGGIDLNVIKTPGGVPFIPGSSLKGKLRSILAREHGSMAISKKEKGVRDGDTTDEDIPIIIELFGNAGDKKDACPSRIIVRDAFLDKEFFNDPVKNEGIFSELEMDYTESKWENTILRKTGTAINPRPVERVPVGTKFDFEIIYNVFNDDKKKLHLNEIIKALRILEDDYLGGLGSRGYGKISFPREFMQYSYKSIENYKNGDDWQELTGIETL</sequence>
<dbReference type="GO" id="GO:0051607">
    <property type="term" value="P:defense response to virus"/>
    <property type="evidence" value="ECO:0007669"/>
    <property type="project" value="UniProtKB-KW"/>
</dbReference>
<dbReference type="InterPro" id="IPR005537">
    <property type="entry name" value="RAMP_III_fam"/>
</dbReference>
<proteinExistence type="inferred from homology"/>
<dbReference type="KEGG" id="cpb:Cphamn1_1254"/>
<evidence type="ECO:0000256" key="8">
    <source>
        <dbReference type="ARBA" id="ARBA00033183"/>
    </source>
</evidence>
<evidence type="ECO:0000256" key="2">
    <source>
        <dbReference type="ARBA" id="ARBA00022150"/>
    </source>
</evidence>
<dbReference type="GO" id="GO:0016787">
    <property type="term" value="F:hydrolase activity"/>
    <property type="evidence" value="ECO:0007669"/>
    <property type="project" value="UniProtKB-KW"/>
</dbReference>
<dbReference type="PANTHER" id="PTHR35579">
    <property type="entry name" value="CRISPR SYSTEM CMS ENDORIBONUCLEASE CSM3"/>
    <property type="match status" value="1"/>
</dbReference>
<feature type="domain" description="CRISPR type III-associated protein" evidence="9">
    <location>
        <begin position="14"/>
        <end position="212"/>
    </location>
</feature>
<evidence type="ECO:0000259" key="9">
    <source>
        <dbReference type="Pfam" id="PF03787"/>
    </source>
</evidence>